<evidence type="ECO:0000256" key="5">
    <source>
        <dbReference type="ARBA" id="ARBA00023004"/>
    </source>
</evidence>
<comment type="cofactor">
    <cofactor evidence="1 7">
        <name>heme</name>
        <dbReference type="ChEBI" id="CHEBI:30413"/>
    </cofactor>
</comment>
<proteinExistence type="inferred from homology"/>
<keyword evidence="7 8" id="KW-0349">Heme</keyword>
<dbReference type="SUPFAM" id="SSF48264">
    <property type="entry name" value="Cytochrome P450"/>
    <property type="match status" value="1"/>
</dbReference>
<reference evidence="11" key="1">
    <citation type="submission" date="2022-11" db="UniProtKB">
        <authorList>
            <consortium name="WormBaseParasite"/>
        </authorList>
    </citation>
    <scope>IDENTIFICATION</scope>
</reference>
<keyword evidence="4 8" id="KW-0560">Oxidoreductase</keyword>
<feature type="binding site" description="axial binding residue" evidence="7">
    <location>
        <position position="496"/>
    </location>
    <ligand>
        <name>heme</name>
        <dbReference type="ChEBI" id="CHEBI:30413"/>
    </ligand>
    <ligandPart>
        <name>Fe</name>
        <dbReference type="ChEBI" id="CHEBI:18248"/>
    </ligandPart>
</feature>
<dbReference type="InterPro" id="IPR002401">
    <property type="entry name" value="Cyt_P450_E_grp-I"/>
</dbReference>
<dbReference type="Proteomes" id="UP000887566">
    <property type="component" value="Unplaced"/>
</dbReference>
<dbReference type="GO" id="GO:0006082">
    <property type="term" value="P:organic acid metabolic process"/>
    <property type="evidence" value="ECO:0007669"/>
    <property type="project" value="TreeGrafter"/>
</dbReference>
<evidence type="ECO:0000256" key="9">
    <source>
        <dbReference type="SAM" id="Phobius"/>
    </source>
</evidence>
<keyword evidence="9" id="KW-1133">Transmembrane helix</keyword>
<dbReference type="PANTHER" id="PTHR24300">
    <property type="entry name" value="CYTOCHROME P450 508A4-RELATED"/>
    <property type="match status" value="1"/>
</dbReference>
<comment type="similarity">
    <text evidence="2 8">Belongs to the cytochrome P450 family.</text>
</comment>
<dbReference type="InterPro" id="IPR001128">
    <property type="entry name" value="Cyt_P450"/>
</dbReference>
<dbReference type="FunFam" id="1.10.630.10:FF:000036">
    <property type="entry name" value="CYtochrome P450 family"/>
    <property type="match status" value="1"/>
</dbReference>
<evidence type="ECO:0000256" key="7">
    <source>
        <dbReference type="PIRSR" id="PIRSR602401-1"/>
    </source>
</evidence>
<dbReference type="WBParaSite" id="PSAMB.scaffold4123size15625.g23513.t1">
    <property type="protein sequence ID" value="PSAMB.scaffold4123size15625.g23513.t1"/>
    <property type="gene ID" value="PSAMB.scaffold4123size15625.g23513"/>
</dbReference>
<dbReference type="PRINTS" id="PR00463">
    <property type="entry name" value="EP450I"/>
</dbReference>
<dbReference type="GO" id="GO:0005737">
    <property type="term" value="C:cytoplasm"/>
    <property type="evidence" value="ECO:0007669"/>
    <property type="project" value="TreeGrafter"/>
</dbReference>
<evidence type="ECO:0000256" key="1">
    <source>
        <dbReference type="ARBA" id="ARBA00001971"/>
    </source>
</evidence>
<feature type="transmembrane region" description="Helical" evidence="9">
    <location>
        <begin position="38"/>
        <end position="68"/>
    </location>
</feature>
<dbReference type="PROSITE" id="PS00086">
    <property type="entry name" value="CYTOCHROME_P450"/>
    <property type="match status" value="1"/>
</dbReference>
<dbReference type="InterPro" id="IPR036396">
    <property type="entry name" value="Cyt_P450_sf"/>
</dbReference>
<dbReference type="AlphaFoldDB" id="A0A914WG22"/>
<evidence type="ECO:0000313" key="11">
    <source>
        <dbReference type="WBParaSite" id="PSAMB.scaffold4123size15625.g23513.t1"/>
    </source>
</evidence>
<dbReference type="Gene3D" id="1.10.630.10">
    <property type="entry name" value="Cytochrome P450"/>
    <property type="match status" value="1"/>
</dbReference>
<dbReference type="Pfam" id="PF00067">
    <property type="entry name" value="p450"/>
    <property type="match status" value="1"/>
</dbReference>
<name>A0A914WG22_9BILA</name>
<evidence type="ECO:0000256" key="2">
    <source>
        <dbReference type="ARBA" id="ARBA00010617"/>
    </source>
</evidence>
<evidence type="ECO:0000256" key="4">
    <source>
        <dbReference type="ARBA" id="ARBA00023002"/>
    </source>
</evidence>
<dbReference type="InterPro" id="IPR017972">
    <property type="entry name" value="Cyt_P450_CS"/>
</dbReference>
<keyword evidence="10" id="KW-1185">Reference proteome</keyword>
<organism evidence="10 11">
    <name type="scientific">Plectus sambesii</name>
    <dbReference type="NCBI Taxonomy" id="2011161"/>
    <lineage>
        <taxon>Eukaryota</taxon>
        <taxon>Metazoa</taxon>
        <taxon>Ecdysozoa</taxon>
        <taxon>Nematoda</taxon>
        <taxon>Chromadorea</taxon>
        <taxon>Plectida</taxon>
        <taxon>Plectina</taxon>
        <taxon>Plectoidea</taxon>
        <taxon>Plectidae</taxon>
        <taxon>Plectus</taxon>
    </lineage>
</organism>
<protein>
    <submittedName>
        <fullName evidence="11">Cytochrome P450</fullName>
    </submittedName>
</protein>
<keyword evidence="5 7" id="KW-0408">Iron</keyword>
<dbReference type="PRINTS" id="PR00385">
    <property type="entry name" value="P450"/>
</dbReference>
<dbReference type="GO" id="GO:0005506">
    <property type="term" value="F:iron ion binding"/>
    <property type="evidence" value="ECO:0007669"/>
    <property type="project" value="InterPro"/>
</dbReference>
<dbReference type="InterPro" id="IPR050182">
    <property type="entry name" value="Cytochrome_P450_fam2"/>
</dbReference>
<evidence type="ECO:0000256" key="8">
    <source>
        <dbReference type="RuleBase" id="RU000461"/>
    </source>
</evidence>
<keyword evidence="9" id="KW-0472">Membrane</keyword>
<dbReference type="PANTHER" id="PTHR24300:SF414">
    <property type="entry name" value="CYTOCHROME P450 FAMILY"/>
    <property type="match status" value="1"/>
</dbReference>
<dbReference type="GO" id="GO:0016712">
    <property type="term" value="F:oxidoreductase activity, acting on paired donors, with incorporation or reduction of molecular oxygen, reduced flavin or flavoprotein as one donor, and incorporation of one atom of oxygen"/>
    <property type="evidence" value="ECO:0007669"/>
    <property type="project" value="TreeGrafter"/>
</dbReference>
<evidence type="ECO:0000313" key="10">
    <source>
        <dbReference type="Proteomes" id="UP000887566"/>
    </source>
</evidence>
<accession>A0A914WG22</accession>
<evidence type="ECO:0000256" key="3">
    <source>
        <dbReference type="ARBA" id="ARBA00022723"/>
    </source>
</evidence>
<keyword evidence="9" id="KW-0812">Transmembrane</keyword>
<dbReference type="GO" id="GO:0020037">
    <property type="term" value="F:heme binding"/>
    <property type="evidence" value="ECO:0007669"/>
    <property type="project" value="InterPro"/>
</dbReference>
<keyword evidence="3 7" id="KW-0479">Metal-binding</keyword>
<sequence>MSVSEAVFSRWPILLAYLSRIMSVSIEDFGRLLAVVVALRAVCLISSCLATISISTALLIALFAAYAFHEIYWKRRKLPPGPVPWLVLGNMPLILKGQCIYDLWLSLKQQYGPVFTFWIGPIPLVMVCDCAMMKEYFVKYADVFSGRWRNFVTDSFMGGANGVVQIDGEKWREQRRFALHVLRDFGFGRDIMETKVMKEVDALVECLSLELGNQSRCVLDLSRPLSVSVGNIINSALFGYRFSQDSPLFFELQKALDRQSALVVQPIMGAYIVAPWSRHVPGLRGPWQRLMKNRDVLWSFLISQVEEHKKDFDPSIDAPDFTFAYLKEMHRRKENGYPMGHFSEWQLTMLLLDLWFAGMETTITTLKWGFLFMMLNPKVQEKIHKELDEQCPEQEAIAMADRTKLPYTTAAVNEIQRMANILPVNLLRTASETKTMGPYTYEQGTLVIPQISVALFDPVNFCEPQKFDPSRFLEADGKTLKKVDGMLPFSVGKRQCLGESLARVELFMIFANLMHKFRFSVADGQSTPSLIRKPGLTVSPQKYLCQIERRS</sequence>
<dbReference type="GO" id="GO:0006805">
    <property type="term" value="P:xenobiotic metabolic process"/>
    <property type="evidence" value="ECO:0007669"/>
    <property type="project" value="TreeGrafter"/>
</dbReference>
<evidence type="ECO:0000256" key="6">
    <source>
        <dbReference type="ARBA" id="ARBA00023033"/>
    </source>
</evidence>
<keyword evidence="6 8" id="KW-0503">Monooxygenase</keyword>